<sequence length="111" mass="13270">MCTYTDTHTPAHSCIPSRCFRRLYSDPGERKETKNREGKIIIRNTSLLKFSETRFYFFHSRIDPIAIRFRSPQSLPTEKKYKIKYWSGRILISTCKQSTQDIYVSLDRWII</sequence>
<name>A0AAW2EQM9_9HYME</name>
<organism evidence="1 2">
    <name type="scientific">Cardiocondyla obscurior</name>
    <dbReference type="NCBI Taxonomy" id="286306"/>
    <lineage>
        <taxon>Eukaryota</taxon>
        <taxon>Metazoa</taxon>
        <taxon>Ecdysozoa</taxon>
        <taxon>Arthropoda</taxon>
        <taxon>Hexapoda</taxon>
        <taxon>Insecta</taxon>
        <taxon>Pterygota</taxon>
        <taxon>Neoptera</taxon>
        <taxon>Endopterygota</taxon>
        <taxon>Hymenoptera</taxon>
        <taxon>Apocrita</taxon>
        <taxon>Aculeata</taxon>
        <taxon>Formicoidea</taxon>
        <taxon>Formicidae</taxon>
        <taxon>Myrmicinae</taxon>
        <taxon>Cardiocondyla</taxon>
    </lineage>
</organism>
<evidence type="ECO:0000313" key="2">
    <source>
        <dbReference type="Proteomes" id="UP001430953"/>
    </source>
</evidence>
<evidence type="ECO:0000313" key="1">
    <source>
        <dbReference type="EMBL" id="KAL0105618.1"/>
    </source>
</evidence>
<accession>A0AAW2EQM9</accession>
<keyword evidence="2" id="KW-1185">Reference proteome</keyword>
<comment type="caution">
    <text evidence="1">The sequence shown here is derived from an EMBL/GenBank/DDBJ whole genome shotgun (WGS) entry which is preliminary data.</text>
</comment>
<reference evidence="1 2" key="1">
    <citation type="submission" date="2023-03" db="EMBL/GenBank/DDBJ databases">
        <title>High recombination rates correlate with genetic variation in Cardiocondyla obscurior ants.</title>
        <authorList>
            <person name="Errbii M."/>
        </authorList>
    </citation>
    <scope>NUCLEOTIDE SEQUENCE [LARGE SCALE GENOMIC DNA]</scope>
    <source>
        <strain evidence="1">Alpha-2009</strain>
        <tissue evidence="1">Whole body</tissue>
    </source>
</reference>
<dbReference type="EMBL" id="JADYXP020000018">
    <property type="protein sequence ID" value="KAL0105618.1"/>
    <property type="molecule type" value="Genomic_DNA"/>
</dbReference>
<dbReference type="Proteomes" id="UP001430953">
    <property type="component" value="Unassembled WGS sequence"/>
</dbReference>
<gene>
    <name evidence="1" type="ORF">PUN28_015843</name>
</gene>
<protein>
    <submittedName>
        <fullName evidence="1">Uncharacterized protein</fullName>
    </submittedName>
</protein>
<dbReference type="AlphaFoldDB" id="A0AAW2EQM9"/>
<proteinExistence type="predicted"/>